<evidence type="ECO:0000313" key="2">
    <source>
        <dbReference type="Proteomes" id="UP000029665"/>
    </source>
</evidence>
<comment type="caution">
    <text evidence="1">The sequence shown here is derived from an EMBL/GenBank/DDBJ whole genome shotgun (WGS) entry which is preliminary data.</text>
</comment>
<protein>
    <recommendedName>
        <fullName evidence="3">NmrA-like domain-containing protein</fullName>
    </recommendedName>
</protein>
<dbReference type="EMBL" id="CCBP010000649">
    <property type="protein sequence ID" value="CDO78098.1"/>
    <property type="molecule type" value="Genomic_DNA"/>
</dbReference>
<dbReference type="STRING" id="5643.A0A060SZU4"/>
<proteinExistence type="predicted"/>
<dbReference type="HOGENOM" id="CLU_1846127_0_0_1"/>
<organism evidence="1 2">
    <name type="scientific">Pycnoporus cinnabarinus</name>
    <name type="common">Cinnabar-red polypore</name>
    <name type="synonym">Trametes cinnabarina</name>
    <dbReference type="NCBI Taxonomy" id="5643"/>
    <lineage>
        <taxon>Eukaryota</taxon>
        <taxon>Fungi</taxon>
        <taxon>Dikarya</taxon>
        <taxon>Basidiomycota</taxon>
        <taxon>Agaricomycotina</taxon>
        <taxon>Agaricomycetes</taxon>
        <taxon>Polyporales</taxon>
        <taxon>Polyporaceae</taxon>
        <taxon>Trametes</taxon>
    </lineage>
</organism>
<reference evidence="1" key="1">
    <citation type="submission" date="2014-01" db="EMBL/GenBank/DDBJ databases">
        <title>The genome of the white-rot fungus Pycnoporus cinnabarinus: a basidiomycete model with a versatile arsenal for lignocellulosic biomass breakdown.</title>
        <authorList>
            <person name="Levasseur A."/>
            <person name="Lomascolo A."/>
            <person name="Ruiz-Duenas F.J."/>
            <person name="Uzan E."/>
            <person name="Piumi F."/>
            <person name="Kues U."/>
            <person name="Ram A.F.J."/>
            <person name="Murat C."/>
            <person name="Haon M."/>
            <person name="Benoit I."/>
            <person name="Arfi Y."/>
            <person name="Chevret D."/>
            <person name="Drula E."/>
            <person name="Kwon M.J."/>
            <person name="Gouret P."/>
            <person name="Lesage-Meessen L."/>
            <person name="Lombard V."/>
            <person name="Mariette J."/>
            <person name="Noirot C."/>
            <person name="Park J."/>
            <person name="Patyshakuliyeva A."/>
            <person name="Wieneger R.A.B."/>
            <person name="Wosten H.A.B."/>
            <person name="Martin F."/>
            <person name="Coutinho P.M."/>
            <person name="de Vries R."/>
            <person name="Martinez A.T."/>
            <person name="Klopp C."/>
            <person name="Pontarotti P."/>
            <person name="Henrissat B."/>
            <person name="Record E."/>
        </authorList>
    </citation>
    <scope>NUCLEOTIDE SEQUENCE [LARGE SCALE GENOMIC DNA]</scope>
    <source>
        <strain evidence="1">BRFM137</strain>
    </source>
</reference>
<dbReference type="AlphaFoldDB" id="A0A060SZU4"/>
<gene>
    <name evidence="1" type="ORF">BN946_scf184634.g4</name>
</gene>
<accession>A0A060SZU4</accession>
<dbReference type="OMA" id="LIMAGMD"/>
<dbReference type="OrthoDB" id="10262413at2759"/>
<sequence>MVYGLAKGPLVDAGIMNPQSQQIPALIMAGMDRCRAGMVGEGKNIKPNVHIDDTVHLYEALWNAILGCKDIGHGKEGYYFAENGEHRLYDVAKGIGKVLKEFGLADTDEPSPFTQEELDKYFAGVRDPYRPLSVVNEFT</sequence>
<evidence type="ECO:0000313" key="1">
    <source>
        <dbReference type="EMBL" id="CDO78098.1"/>
    </source>
</evidence>
<dbReference type="Proteomes" id="UP000029665">
    <property type="component" value="Unassembled WGS sequence"/>
</dbReference>
<name>A0A060SZU4_PYCCI</name>
<keyword evidence="2" id="KW-1185">Reference proteome</keyword>
<evidence type="ECO:0008006" key="3">
    <source>
        <dbReference type="Google" id="ProtNLM"/>
    </source>
</evidence>